<proteinExistence type="predicted"/>
<organism evidence="1 2">
    <name type="scientific">Meloidogyne graminicola</name>
    <dbReference type="NCBI Taxonomy" id="189291"/>
    <lineage>
        <taxon>Eukaryota</taxon>
        <taxon>Metazoa</taxon>
        <taxon>Ecdysozoa</taxon>
        <taxon>Nematoda</taxon>
        <taxon>Chromadorea</taxon>
        <taxon>Rhabditida</taxon>
        <taxon>Tylenchina</taxon>
        <taxon>Tylenchomorpha</taxon>
        <taxon>Tylenchoidea</taxon>
        <taxon>Meloidogynidae</taxon>
        <taxon>Meloidogyninae</taxon>
        <taxon>Meloidogyne</taxon>
    </lineage>
</organism>
<evidence type="ECO:0008006" key="3">
    <source>
        <dbReference type="Google" id="ProtNLM"/>
    </source>
</evidence>
<sequence length="147" mass="17010">MENNTMSDKQSKNIKEGEKIEAKFDQQSFLIKINKKITENEEQLIVDPNNVHDCELKNRYTNLLMETKDTNILLKEMKMYLESKEEQEGQQPSTSTGGKRKKLISTAKTWCEVCQIEVCSSYYKAHCKSGKHLDMLQDLKATEGKNK</sequence>
<comment type="caution">
    <text evidence="1">The sequence shown here is derived from an EMBL/GenBank/DDBJ whole genome shotgun (WGS) entry which is preliminary data.</text>
</comment>
<accession>A0A8S9ZGZ8</accession>
<gene>
    <name evidence="1" type="ORF">Mgra_00007989</name>
</gene>
<name>A0A8S9ZGZ8_9BILA</name>
<dbReference type="AlphaFoldDB" id="A0A8S9ZGZ8"/>
<dbReference type="EMBL" id="JABEBT010000098">
    <property type="protein sequence ID" value="KAF7632613.1"/>
    <property type="molecule type" value="Genomic_DNA"/>
</dbReference>
<keyword evidence="2" id="KW-1185">Reference proteome</keyword>
<protein>
    <recommendedName>
        <fullName evidence="3">U1-type domain-containing protein</fullName>
    </recommendedName>
</protein>
<evidence type="ECO:0000313" key="1">
    <source>
        <dbReference type="EMBL" id="KAF7632613.1"/>
    </source>
</evidence>
<dbReference type="Proteomes" id="UP000605970">
    <property type="component" value="Unassembled WGS sequence"/>
</dbReference>
<reference evidence="1" key="1">
    <citation type="journal article" date="2020" name="Ecol. Evol.">
        <title>Genome structure and content of the rice root-knot nematode (Meloidogyne graminicola).</title>
        <authorList>
            <person name="Phan N.T."/>
            <person name="Danchin E.G.J."/>
            <person name="Klopp C."/>
            <person name="Perfus-Barbeoch L."/>
            <person name="Kozlowski D.K."/>
            <person name="Koutsovoulos G.D."/>
            <person name="Lopez-Roques C."/>
            <person name="Bouchez O."/>
            <person name="Zahm M."/>
            <person name="Besnard G."/>
            <person name="Bellafiore S."/>
        </authorList>
    </citation>
    <scope>NUCLEOTIDE SEQUENCE</scope>
    <source>
        <strain evidence="1">VN-18</strain>
    </source>
</reference>
<evidence type="ECO:0000313" key="2">
    <source>
        <dbReference type="Proteomes" id="UP000605970"/>
    </source>
</evidence>